<dbReference type="EMBL" id="LT629749">
    <property type="protein sequence ID" value="SDS79458.1"/>
    <property type="molecule type" value="Genomic_DNA"/>
</dbReference>
<keyword evidence="1" id="KW-0472">Membrane</keyword>
<dbReference type="RefSeq" id="WP_157720464.1">
    <property type="nucleotide sequence ID" value="NZ_LT629749.1"/>
</dbReference>
<proteinExistence type="predicted"/>
<gene>
    <name evidence="2" type="ORF">SAMN04488543_2393</name>
</gene>
<sequence length="154" mass="17002">MDGWWGIAEALGLLVLLLALALVLLAGRRRYLARQGGTFECSLRLSTTTPGAGWVLGVGRYNGGELEWFRFFSFAWRPRKSFPRREVRVLETRDPDPVEAVSLYAEQRIVSFEVVGDADGRAWSLALSPDSLTGLLSWLEAAPPGLSRLPGQTP</sequence>
<keyword evidence="3" id="KW-1185">Reference proteome</keyword>
<evidence type="ECO:0008006" key="4">
    <source>
        <dbReference type="Google" id="ProtNLM"/>
    </source>
</evidence>
<accession>A0A1H1V3Z8</accession>
<dbReference type="OrthoDB" id="4793422at2"/>
<evidence type="ECO:0000256" key="1">
    <source>
        <dbReference type="SAM" id="Phobius"/>
    </source>
</evidence>
<dbReference type="InterPro" id="IPR019675">
    <property type="entry name" value="DUF2550"/>
</dbReference>
<dbReference type="AlphaFoldDB" id="A0A1H1V3Z8"/>
<dbReference type="Proteomes" id="UP000199092">
    <property type="component" value="Chromosome I"/>
</dbReference>
<dbReference type="Pfam" id="PF10739">
    <property type="entry name" value="DUF2550"/>
    <property type="match status" value="1"/>
</dbReference>
<keyword evidence="1" id="KW-0812">Transmembrane</keyword>
<dbReference type="STRING" id="546871.SAMN04488543_2393"/>
<feature type="transmembrane region" description="Helical" evidence="1">
    <location>
        <begin position="6"/>
        <end position="26"/>
    </location>
</feature>
<name>A0A1H1V3Z8_9ACTN</name>
<evidence type="ECO:0000313" key="2">
    <source>
        <dbReference type="EMBL" id="SDS79458.1"/>
    </source>
</evidence>
<reference evidence="2 3" key="1">
    <citation type="submission" date="2016-10" db="EMBL/GenBank/DDBJ databases">
        <authorList>
            <person name="de Groot N.N."/>
        </authorList>
    </citation>
    <scope>NUCLEOTIDE SEQUENCE [LARGE SCALE GENOMIC DNA]</scope>
    <source>
        <strain evidence="2 3">DSM 21741</strain>
    </source>
</reference>
<organism evidence="2 3">
    <name type="scientific">Friedmanniella luteola</name>
    <dbReference type="NCBI Taxonomy" id="546871"/>
    <lineage>
        <taxon>Bacteria</taxon>
        <taxon>Bacillati</taxon>
        <taxon>Actinomycetota</taxon>
        <taxon>Actinomycetes</taxon>
        <taxon>Propionibacteriales</taxon>
        <taxon>Nocardioidaceae</taxon>
        <taxon>Friedmanniella</taxon>
    </lineage>
</organism>
<protein>
    <recommendedName>
        <fullName evidence="4">DUF2550 domain-containing protein</fullName>
    </recommendedName>
</protein>
<keyword evidence="1" id="KW-1133">Transmembrane helix</keyword>
<evidence type="ECO:0000313" key="3">
    <source>
        <dbReference type="Proteomes" id="UP000199092"/>
    </source>
</evidence>